<evidence type="ECO:0000313" key="8">
    <source>
        <dbReference type="EMBL" id="KAL3765907.1"/>
    </source>
</evidence>
<protein>
    <recommendedName>
        <fullName evidence="10">LMBR1-like membrane protein</fullName>
    </recommendedName>
</protein>
<evidence type="ECO:0000256" key="4">
    <source>
        <dbReference type="ARBA" id="ARBA00022989"/>
    </source>
</evidence>
<evidence type="ECO:0000256" key="7">
    <source>
        <dbReference type="SAM" id="Phobius"/>
    </source>
</evidence>
<proteinExistence type="inferred from homology"/>
<comment type="subcellular location">
    <subcellularLocation>
        <location evidence="1">Membrane</location>
        <topology evidence="1">Multi-pass membrane protein</topology>
    </subcellularLocation>
</comment>
<name>A0ABD3MUJ0_9STRA</name>
<evidence type="ECO:0000313" key="9">
    <source>
        <dbReference type="Proteomes" id="UP001530400"/>
    </source>
</evidence>
<feature type="transmembrane region" description="Helical" evidence="7">
    <location>
        <begin position="31"/>
        <end position="50"/>
    </location>
</feature>
<organism evidence="8 9">
    <name type="scientific">Cyclotella atomus</name>
    <dbReference type="NCBI Taxonomy" id="382360"/>
    <lineage>
        <taxon>Eukaryota</taxon>
        <taxon>Sar</taxon>
        <taxon>Stramenopiles</taxon>
        <taxon>Ochrophyta</taxon>
        <taxon>Bacillariophyta</taxon>
        <taxon>Coscinodiscophyceae</taxon>
        <taxon>Thalassiosirophycidae</taxon>
        <taxon>Stephanodiscales</taxon>
        <taxon>Stephanodiscaceae</taxon>
        <taxon>Cyclotella</taxon>
    </lineage>
</organism>
<evidence type="ECO:0000256" key="1">
    <source>
        <dbReference type="ARBA" id="ARBA00004141"/>
    </source>
</evidence>
<feature type="transmembrane region" description="Helical" evidence="7">
    <location>
        <begin position="449"/>
        <end position="471"/>
    </location>
</feature>
<dbReference type="Proteomes" id="UP001530400">
    <property type="component" value="Unassembled WGS sequence"/>
</dbReference>
<dbReference type="PANTHER" id="PTHR21355">
    <property type="entry name" value="G-PROTEIN COUPLED RECEPTOR-ASSOCIATED PROTEIN LMBRD2"/>
    <property type="match status" value="1"/>
</dbReference>
<evidence type="ECO:0008006" key="10">
    <source>
        <dbReference type="Google" id="ProtNLM"/>
    </source>
</evidence>
<comment type="similarity">
    <text evidence="2">Belongs to the LIMR family.</text>
</comment>
<accession>A0ABD3MUJ0</accession>
<dbReference type="Pfam" id="PF04791">
    <property type="entry name" value="LMBR1"/>
    <property type="match status" value="1"/>
</dbReference>
<keyword evidence="4 7" id="KW-1133">Transmembrane helix</keyword>
<reference evidence="8 9" key="1">
    <citation type="submission" date="2024-10" db="EMBL/GenBank/DDBJ databases">
        <title>Updated reference genomes for cyclostephanoid diatoms.</title>
        <authorList>
            <person name="Roberts W.R."/>
            <person name="Alverson A.J."/>
        </authorList>
    </citation>
    <scope>NUCLEOTIDE SEQUENCE [LARGE SCALE GENOMIC DNA]</scope>
    <source>
        <strain evidence="8 9">AJA010-31</strain>
    </source>
</reference>
<feature type="transmembrane region" description="Helical" evidence="7">
    <location>
        <begin position="88"/>
        <end position="108"/>
    </location>
</feature>
<evidence type="ECO:0000256" key="5">
    <source>
        <dbReference type="ARBA" id="ARBA00023136"/>
    </source>
</evidence>
<evidence type="ECO:0000256" key="3">
    <source>
        <dbReference type="ARBA" id="ARBA00022692"/>
    </source>
</evidence>
<feature type="transmembrane region" description="Helical" evidence="7">
    <location>
        <begin position="129"/>
        <end position="149"/>
    </location>
</feature>
<keyword evidence="5 7" id="KW-0472">Membrane</keyword>
<sequence>METTLLSLAILLFICSTWFVLHYAKKSTSIVVILLSILSFGAGLAAVPLLPIDLSYASLATDDPNSQSADAYSAESTIDNPTYIPWQVTYWATFVFAWLILPVTRETLHSGKFGFCSQLKEGISTSLRSIALMIVVGIVFVIGMAVRMHSVQFMSVLMPVLMAWGNTYGLVLVSLLLGNGLISIPKKYWREAHPGNELRRIRIVSCGAEEELFDAVMALEDVEQKIEEVCAVVVQGEDDMHNDLDEGAVEIIQRRRQRLNINLCSKSDEATQFSECLELLVKRKNETLELNADRRTERVNGGLNQTSSSLRSEDMDIKYLVELNALLKTAQEQVTSAQLHWDNLMERHRLFSALTDDGIENSTEIGSNNNPSTLLLSSASSSNFCIKLRYHIERLWIRHLRYYAFRSGSILTGILSICVLLGEVTLAVPINLSPFSWILHALDDSGNTIMFQIAALVPLSYMSICVYTCLFQMSLLGPYRLRGNRQSPGVALVFNAQFLVRLQFSLAYNFLLILKYDATNCSFHTIMSDMSTIPFFGSSFTVYGAPLIILAVCAFTLCDAYPKILHMLGIEHEDALLLQDQETLDSRVNEGIQLLKRETEKRTNYSGSSPRDNTVPRGSPDKVALVPSENNDDFSMDGACRGRYG</sequence>
<dbReference type="PANTHER" id="PTHR21355:SF0">
    <property type="entry name" value="G-PROTEIN COUPLED RECEPTOR-ASSOCIATED PROTEIN LMBRD2"/>
    <property type="match status" value="1"/>
</dbReference>
<feature type="transmembrane region" description="Helical" evidence="7">
    <location>
        <begin position="492"/>
        <end position="513"/>
    </location>
</feature>
<feature type="transmembrane region" description="Helical" evidence="7">
    <location>
        <begin position="6"/>
        <end position="24"/>
    </location>
</feature>
<comment type="caution">
    <text evidence="8">The sequence shown here is derived from an EMBL/GenBank/DDBJ whole genome shotgun (WGS) entry which is preliminary data.</text>
</comment>
<dbReference type="EMBL" id="JALLPJ020001394">
    <property type="protein sequence ID" value="KAL3765907.1"/>
    <property type="molecule type" value="Genomic_DNA"/>
</dbReference>
<keyword evidence="9" id="KW-1185">Reference proteome</keyword>
<evidence type="ECO:0000256" key="6">
    <source>
        <dbReference type="SAM" id="MobiDB-lite"/>
    </source>
</evidence>
<gene>
    <name evidence="8" type="ORF">ACHAWO_007594</name>
</gene>
<dbReference type="GO" id="GO:0016020">
    <property type="term" value="C:membrane"/>
    <property type="evidence" value="ECO:0007669"/>
    <property type="project" value="UniProtKB-SubCell"/>
</dbReference>
<keyword evidence="3 7" id="KW-0812">Transmembrane</keyword>
<dbReference type="InterPro" id="IPR006876">
    <property type="entry name" value="LMBR1-like_membr_prot"/>
</dbReference>
<dbReference type="AlphaFoldDB" id="A0ABD3MUJ0"/>
<evidence type="ECO:0000256" key="2">
    <source>
        <dbReference type="ARBA" id="ARBA00010487"/>
    </source>
</evidence>
<feature type="transmembrane region" description="Helical" evidence="7">
    <location>
        <begin position="533"/>
        <end position="558"/>
    </location>
</feature>
<feature type="transmembrane region" description="Helical" evidence="7">
    <location>
        <begin position="403"/>
        <end position="429"/>
    </location>
</feature>
<feature type="region of interest" description="Disordered" evidence="6">
    <location>
        <begin position="599"/>
        <end position="645"/>
    </location>
</feature>
<feature type="transmembrane region" description="Helical" evidence="7">
    <location>
        <begin position="161"/>
        <end position="182"/>
    </location>
</feature>
<dbReference type="InterPro" id="IPR051584">
    <property type="entry name" value="GPCR-associated_LMBR1"/>
</dbReference>